<dbReference type="EC" id="3.2.1.52" evidence="6"/>
<dbReference type="OrthoDB" id="428480at2759"/>
<dbReference type="InterPro" id="IPR015883">
    <property type="entry name" value="Glyco_hydro_20_cat"/>
</dbReference>
<evidence type="ECO:0000256" key="5">
    <source>
        <dbReference type="ARBA" id="ARBA00023295"/>
    </source>
</evidence>
<evidence type="ECO:0000256" key="3">
    <source>
        <dbReference type="ARBA" id="ARBA00022801"/>
    </source>
</evidence>
<feature type="domain" description="Glycoside hydrolase family 20 catalytic" evidence="9">
    <location>
        <begin position="182"/>
        <end position="496"/>
    </location>
</feature>
<comment type="similarity">
    <text evidence="2 6">Belongs to the glycosyl hydrolase 20 family.</text>
</comment>
<protein>
    <recommendedName>
        <fullName evidence="6">Beta-hexosaminidase</fullName>
        <ecNumber evidence="6">3.2.1.52</ecNumber>
    </recommendedName>
</protein>
<evidence type="ECO:0000256" key="2">
    <source>
        <dbReference type="ARBA" id="ARBA00006285"/>
    </source>
</evidence>
<dbReference type="Gene3D" id="3.30.379.10">
    <property type="entry name" value="Chitobiase/beta-hexosaminidase domain 2-like"/>
    <property type="match status" value="1"/>
</dbReference>
<dbReference type="SUPFAM" id="SSF55545">
    <property type="entry name" value="beta-N-acetylhexosaminidase-like domain"/>
    <property type="match status" value="1"/>
</dbReference>
<dbReference type="AlphaFoldDB" id="A0A5B8MG45"/>
<reference evidence="11 12" key="1">
    <citation type="submission" date="2018-07" db="EMBL/GenBank/DDBJ databases">
        <title>The complete nuclear genome of the prasinophyte Chloropicon primus (CCMP1205).</title>
        <authorList>
            <person name="Pombert J.-F."/>
            <person name="Otis C."/>
            <person name="Turmel M."/>
            <person name="Lemieux C."/>
        </authorList>
    </citation>
    <scope>NUCLEOTIDE SEQUENCE [LARGE SCALE GENOMIC DNA]</scope>
    <source>
        <strain evidence="11 12">CCMP1205</strain>
    </source>
</reference>
<dbReference type="Gene3D" id="3.20.20.80">
    <property type="entry name" value="Glycosidases"/>
    <property type="match status" value="1"/>
</dbReference>
<sequence>MTRAVMANRSALAVALLALAAATTARAHSPALWPWPQTVSIPGDTVPIDAAGFELACEVNNPCPAKFRYQLDYYAKLVQHSCANLVYPGNATTASDVNNPSSGSGSLLNSCTVQLATSDDTLSVDTNQTYRLTVASQPYPNCKIEADNMYGAYYALTTLAQLCDTSDGKSMYEAEITDFPRFKFRGFLVDSARHFLPVTYLRRVIDVMALHRYNVLHWHLVDSESFPVESKTFPDLVKGAFHPKAVYSRDDMVAVVDYAASRGITVVPEFDVPGHGSWGAGYPDLMGCEDVLDPTKPEVYTFLKTFLQEMASIFPSEYIFLGGDEVDSSCWSKNPSIAQWLSQHNMNDTQLFDYFWTQVTSQVLPGLQGRKVGVWQSNKLDIKPSLLPEGSYGNVWQDPKMMSPVIQGGMPVVFSGSYYLDQQSTITGSGPCKDYAWQQTWKCMYQEEPFDQLDPSQYNMLLGLMTAMWAEGVNELDFETRVWAKAAAVAERMWSRSIVNDVVEAQARLDRHICRLNMMGVRAGPIIPGFCLSDLDETTF</sequence>
<dbReference type="EMBL" id="CP031035">
    <property type="protein sequence ID" value="QDZ19357.1"/>
    <property type="molecule type" value="Genomic_DNA"/>
</dbReference>
<dbReference type="GO" id="GO:0005975">
    <property type="term" value="P:carbohydrate metabolic process"/>
    <property type="evidence" value="ECO:0007669"/>
    <property type="project" value="InterPro"/>
</dbReference>
<proteinExistence type="inferred from homology"/>
<evidence type="ECO:0000256" key="6">
    <source>
        <dbReference type="PIRNR" id="PIRNR001093"/>
    </source>
</evidence>
<feature type="active site" description="Proton donor" evidence="7">
    <location>
        <position position="325"/>
    </location>
</feature>
<keyword evidence="5 6" id="KW-0326">Glycosidase</keyword>
<dbReference type="Proteomes" id="UP000316726">
    <property type="component" value="Chromosome 2"/>
</dbReference>
<evidence type="ECO:0000313" key="12">
    <source>
        <dbReference type="Proteomes" id="UP000316726"/>
    </source>
</evidence>
<comment type="catalytic activity">
    <reaction evidence="1 6">
        <text>Hydrolysis of terminal non-reducing N-acetyl-D-hexosamine residues in N-acetyl-beta-D-hexosaminides.</text>
        <dbReference type="EC" id="3.2.1.52"/>
    </reaction>
</comment>
<dbReference type="SUPFAM" id="SSF51445">
    <property type="entry name" value="(Trans)glycosidases"/>
    <property type="match status" value="1"/>
</dbReference>
<name>A0A5B8MG45_9CHLO</name>
<keyword evidence="8" id="KW-0732">Signal</keyword>
<dbReference type="InterPro" id="IPR029019">
    <property type="entry name" value="HEX_eukaryotic_N"/>
</dbReference>
<accession>A0A5B8MG45</accession>
<dbReference type="InterPro" id="IPR017853">
    <property type="entry name" value="GH"/>
</dbReference>
<dbReference type="Pfam" id="PF14845">
    <property type="entry name" value="Glycohydro_20b2"/>
    <property type="match status" value="1"/>
</dbReference>
<dbReference type="GO" id="GO:0016020">
    <property type="term" value="C:membrane"/>
    <property type="evidence" value="ECO:0007669"/>
    <property type="project" value="TreeGrafter"/>
</dbReference>
<organism evidence="11 12">
    <name type="scientific">Chloropicon primus</name>
    <dbReference type="NCBI Taxonomy" id="1764295"/>
    <lineage>
        <taxon>Eukaryota</taxon>
        <taxon>Viridiplantae</taxon>
        <taxon>Chlorophyta</taxon>
        <taxon>Chloropicophyceae</taxon>
        <taxon>Chloropicales</taxon>
        <taxon>Chloropicaceae</taxon>
        <taxon>Chloropicon</taxon>
    </lineage>
</organism>
<evidence type="ECO:0000256" key="1">
    <source>
        <dbReference type="ARBA" id="ARBA00001231"/>
    </source>
</evidence>
<evidence type="ECO:0000256" key="7">
    <source>
        <dbReference type="PIRSR" id="PIRSR001093-1"/>
    </source>
</evidence>
<evidence type="ECO:0000256" key="8">
    <source>
        <dbReference type="SAM" id="SignalP"/>
    </source>
</evidence>
<dbReference type="PRINTS" id="PR00738">
    <property type="entry name" value="GLHYDRLASE20"/>
</dbReference>
<evidence type="ECO:0000313" key="11">
    <source>
        <dbReference type="EMBL" id="QDZ19357.1"/>
    </source>
</evidence>
<gene>
    <name evidence="11" type="ORF">A3770_02p18750</name>
</gene>
<dbReference type="Pfam" id="PF00728">
    <property type="entry name" value="Glyco_hydro_20"/>
    <property type="match status" value="1"/>
</dbReference>
<dbReference type="PANTHER" id="PTHR22600">
    <property type="entry name" value="BETA-HEXOSAMINIDASE"/>
    <property type="match status" value="1"/>
</dbReference>
<evidence type="ECO:0000256" key="4">
    <source>
        <dbReference type="ARBA" id="ARBA00023180"/>
    </source>
</evidence>
<dbReference type="GO" id="GO:0030203">
    <property type="term" value="P:glycosaminoglycan metabolic process"/>
    <property type="evidence" value="ECO:0007669"/>
    <property type="project" value="TreeGrafter"/>
</dbReference>
<keyword evidence="3 6" id="KW-0378">Hydrolase</keyword>
<feature type="chain" id="PRO_5023040175" description="Beta-hexosaminidase" evidence="8">
    <location>
        <begin position="28"/>
        <end position="540"/>
    </location>
</feature>
<evidence type="ECO:0000259" key="10">
    <source>
        <dbReference type="Pfam" id="PF14845"/>
    </source>
</evidence>
<dbReference type="PIRSF" id="PIRSF001093">
    <property type="entry name" value="B-hxosamndse_ab_euk"/>
    <property type="match status" value="1"/>
</dbReference>
<dbReference type="InterPro" id="IPR029018">
    <property type="entry name" value="Hex-like_dom2"/>
</dbReference>
<feature type="signal peptide" evidence="8">
    <location>
        <begin position="1"/>
        <end position="27"/>
    </location>
</feature>
<keyword evidence="4" id="KW-0325">Glycoprotein</keyword>
<keyword evidence="12" id="KW-1185">Reference proteome</keyword>
<dbReference type="STRING" id="1764295.A0A5B8MG45"/>
<dbReference type="InterPro" id="IPR025705">
    <property type="entry name" value="Beta_hexosaminidase_sua/sub"/>
</dbReference>
<dbReference type="GO" id="GO:0004563">
    <property type="term" value="F:beta-N-acetylhexosaminidase activity"/>
    <property type="evidence" value="ECO:0007669"/>
    <property type="project" value="UniProtKB-EC"/>
</dbReference>
<evidence type="ECO:0000259" key="9">
    <source>
        <dbReference type="Pfam" id="PF00728"/>
    </source>
</evidence>
<feature type="domain" description="Beta-hexosaminidase eukaryotic type N-terminal" evidence="10">
    <location>
        <begin position="32"/>
        <end position="162"/>
    </location>
</feature>
<dbReference type="PANTHER" id="PTHR22600:SF21">
    <property type="entry name" value="BETA-HEXOSAMINIDASE A"/>
    <property type="match status" value="1"/>
</dbReference>